<dbReference type="Gene3D" id="3.90.180.10">
    <property type="entry name" value="Medium-chain alcohol dehydrogenases, catalytic domain"/>
    <property type="match status" value="1"/>
</dbReference>
<comment type="caution">
    <text evidence="4">The sequence shown here is derived from an EMBL/GenBank/DDBJ whole genome shotgun (WGS) entry which is preliminary data.</text>
</comment>
<accession>A0A2B7XIM2</accession>
<dbReference type="InterPro" id="IPR036291">
    <property type="entry name" value="NAD(P)-bd_dom_sf"/>
</dbReference>
<comment type="similarity">
    <text evidence="1">Belongs to the zinc-containing alcohol dehydrogenase family.</text>
</comment>
<protein>
    <recommendedName>
        <fullName evidence="3">Enoyl reductase (ER) domain-containing protein</fullName>
    </recommendedName>
</protein>
<dbReference type="InterPro" id="IPR011032">
    <property type="entry name" value="GroES-like_sf"/>
</dbReference>
<dbReference type="OrthoDB" id="3233595at2759"/>
<keyword evidence="2" id="KW-0560">Oxidoreductase</keyword>
<dbReference type="Proteomes" id="UP000224080">
    <property type="component" value="Unassembled WGS sequence"/>
</dbReference>
<dbReference type="CDD" id="cd08249">
    <property type="entry name" value="enoyl_reductase_like"/>
    <property type="match status" value="1"/>
</dbReference>
<dbReference type="SMART" id="SM00829">
    <property type="entry name" value="PKS_ER"/>
    <property type="match status" value="1"/>
</dbReference>
<feature type="domain" description="Enoyl reductase (ER)" evidence="3">
    <location>
        <begin position="9"/>
        <end position="347"/>
    </location>
</feature>
<dbReference type="Pfam" id="PF08240">
    <property type="entry name" value="ADH_N"/>
    <property type="match status" value="1"/>
</dbReference>
<dbReference type="GO" id="GO:0016651">
    <property type="term" value="F:oxidoreductase activity, acting on NAD(P)H"/>
    <property type="evidence" value="ECO:0007669"/>
    <property type="project" value="InterPro"/>
</dbReference>
<dbReference type="AlphaFoldDB" id="A0A2B7XIM2"/>
<dbReference type="InterPro" id="IPR047122">
    <property type="entry name" value="Trans-enoyl_RdTase-like"/>
</dbReference>
<evidence type="ECO:0000256" key="2">
    <source>
        <dbReference type="ARBA" id="ARBA00023002"/>
    </source>
</evidence>
<dbReference type="PANTHER" id="PTHR45348">
    <property type="entry name" value="HYPOTHETICAL OXIDOREDUCTASE (EUROFUNG)"/>
    <property type="match status" value="1"/>
</dbReference>
<evidence type="ECO:0000313" key="5">
    <source>
        <dbReference type="Proteomes" id="UP000224080"/>
    </source>
</evidence>
<gene>
    <name evidence="4" type="ORF">GX51_01151</name>
</gene>
<evidence type="ECO:0000259" key="3">
    <source>
        <dbReference type="SMART" id="SM00829"/>
    </source>
</evidence>
<proteinExistence type="inferred from homology"/>
<organism evidence="4 5">
    <name type="scientific">Blastomyces parvus</name>
    <dbReference type="NCBI Taxonomy" id="2060905"/>
    <lineage>
        <taxon>Eukaryota</taxon>
        <taxon>Fungi</taxon>
        <taxon>Dikarya</taxon>
        <taxon>Ascomycota</taxon>
        <taxon>Pezizomycotina</taxon>
        <taxon>Eurotiomycetes</taxon>
        <taxon>Eurotiomycetidae</taxon>
        <taxon>Onygenales</taxon>
        <taxon>Ajellomycetaceae</taxon>
        <taxon>Blastomyces</taxon>
    </lineage>
</organism>
<dbReference type="Gene3D" id="3.40.50.720">
    <property type="entry name" value="NAD(P)-binding Rossmann-like Domain"/>
    <property type="match status" value="1"/>
</dbReference>
<reference evidence="4 5" key="1">
    <citation type="submission" date="2017-10" db="EMBL/GenBank/DDBJ databases">
        <title>Comparative genomics in systemic dimorphic fungi from Ajellomycetaceae.</title>
        <authorList>
            <person name="Munoz J.F."/>
            <person name="Mcewen J.G."/>
            <person name="Clay O.K."/>
            <person name="Cuomo C.A."/>
        </authorList>
    </citation>
    <scope>NUCLEOTIDE SEQUENCE [LARGE SCALE GENOMIC DNA]</scope>
    <source>
        <strain evidence="4 5">UAMH130</strain>
    </source>
</reference>
<evidence type="ECO:0000256" key="1">
    <source>
        <dbReference type="ARBA" id="ARBA00008072"/>
    </source>
</evidence>
<dbReference type="InterPro" id="IPR013154">
    <property type="entry name" value="ADH-like_N"/>
</dbReference>
<keyword evidence="5" id="KW-1185">Reference proteome</keyword>
<dbReference type="InterPro" id="IPR020843">
    <property type="entry name" value="ER"/>
</dbReference>
<dbReference type="SUPFAM" id="SSF50129">
    <property type="entry name" value="GroES-like"/>
    <property type="match status" value="1"/>
</dbReference>
<evidence type="ECO:0000313" key="4">
    <source>
        <dbReference type="EMBL" id="PGH08631.1"/>
    </source>
</evidence>
<dbReference type="STRING" id="2060905.A0A2B7XIM2"/>
<sequence length="360" mass="38602">MKEAIIYAGPTVKIVDSPIPKPNDDQVLIKVVVSGSNPKDWKVPDWAAEAGDNDSESISRMLQRAKKGVNQGDDIAGIVEEVGANVVEFKPGDRVAAFHEMCMPGGSYAEYAIAWSHTTFHLPKHTSFEEAATIPLAALTAAVSLYSNHRFPFPWDPAQEPIPLIIYGASTAVGSFAIKLARRSNIHPIIAVAGKGSHYVETLIDRSRGDAIVDYRGGLKATVDGITSSLKQAGHGTVHHAVDCVAIERSAKVLKKCIAPGGLIDVVIADADMDVSPARSMPIMVGSTHGMGGYENNEHLGFVMCRYFTRALMLKEFSGHPYEVRPGGLAGVQQALTDLKEGKASAIKYIFRIADTPGIS</sequence>
<name>A0A2B7XIM2_9EURO</name>
<dbReference type="SUPFAM" id="SSF51735">
    <property type="entry name" value="NAD(P)-binding Rossmann-fold domains"/>
    <property type="match status" value="1"/>
</dbReference>
<dbReference type="PANTHER" id="PTHR45348:SF5">
    <property type="entry name" value="OXIDOREDUCTASE, PUTATIVE (AFU_ORTHOLOGUE AFUA_8G01420)-RELATED"/>
    <property type="match status" value="1"/>
</dbReference>
<dbReference type="EMBL" id="PDNC01000008">
    <property type="protein sequence ID" value="PGH08631.1"/>
    <property type="molecule type" value="Genomic_DNA"/>
</dbReference>